<accession>A0A486Q944</accession>
<feature type="transmembrane region" description="Helical" evidence="1">
    <location>
        <begin position="403"/>
        <end position="423"/>
    </location>
</feature>
<keyword evidence="1" id="KW-1133">Transmembrane helix</keyword>
<feature type="transmembrane region" description="Helical" evidence="1">
    <location>
        <begin position="51"/>
        <end position="75"/>
    </location>
</feature>
<sequence>MGWSLPVIPKKNSAQQWSPWLCLLIVLLGFVLSLIIAVLDSPENRFLSFSSGYWLPMILQTTIGCFTVVTFYTFWWEVQAFAVWRWNSWRHNTNLLWFRRAHKHHFVSFHCIIPANSQLLPKIAGVSSEGIDEEPPLTLLPDEPLTPGISRFEQLCRLLFVSIPQRLLDKHLGNLTVILLTSSSEKEAEQRAFRRLWDSEKLSGLPYTLVLPKEFAFKDWNQCVSTTCGNILVLAMHYRQPNESLPEFASILLLKPSSLVKQDEYNFIPKIFHAMPLRGNAMENELIEWHDMGQQPSDQRYLVWHSGLNITAQQELGRVLNTLPLPLVDNIGAGGVIDFDKEFGVYKRLAGWLMIASACEMTRYGPATHLLLCENENEGWAVTIGKSCPVISPQLREFYLSPFPAGTVMMALLFSVSIFGLIANCSPSIAFSWSGMMIFSFLLVVSFSFIAILTRNVISKLLYPRFVKAVRQPKKESLE</sequence>
<dbReference type="EMBL" id="CAAHCZ010000001">
    <property type="protein sequence ID" value="VGL84603.1"/>
    <property type="molecule type" value="Genomic_DNA"/>
</dbReference>
<organism evidence="2">
    <name type="scientific">Klebsiella pneumoniae</name>
    <dbReference type="NCBI Taxonomy" id="573"/>
    <lineage>
        <taxon>Bacteria</taxon>
        <taxon>Pseudomonadati</taxon>
        <taxon>Pseudomonadota</taxon>
        <taxon>Gammaproteobacteria</taxon>
        <taxon>Enterobacterales</taxon>
        <taxon>Enterobacteriaceae</taxon>
        <taxon>Klebsiella/Raoultella group</taxon>
        <taxon>Klebsiella</taxon>
        <taxon>Klebsiella pneumoniae complex</taxon>
    </lineage>
</organism>
<evidence type="ECO:0000313" key="2">
    <source>
        <dbReference type="EMBL" id="VGL84603.1"/>
    </source>
</evidence>
<feature type="transmembrane region" description="Helical" evidence="1">
    <location>
        <begin position="429"/>
        <end position="453"/>
    </location>
</feature>
<dbReference type="AlphaFoldDB" id="A0A486Q944"/>
<protein>
    <submittedName>
        <fullName evidence="2">Uncharacterized protein</fullName>
    </submittedName>
</protein>
<gene>
    <name evidence="2" type="ORF">SAMEA4873656_00505</name>
</gene>
<feature type="transmembrane region" description="Helical" evidence="1">
    <location>
        <begin position="20"/>
        <end position="39"/>
    </location>
</feature>
<proteinExistence type="predicted"/>
<name>A0A486Q944_KLEPN</name>
<evidence type="ECO:0000256" key="1">
    <source>
        <dbReference type="SAM" id="Phobius"/>
    </source>
</evidence>
<reference evidence="2" key="1">
    <citation type="submission" date="2019-03" db="EMBL/GenBank/DDBJ databases">
        <authorList>
            <consortium name="Pathogen Informatics"/>
        </authorList>
    </citation>
    <scope>NUCLEOTIDE SEQUENCE</scope>
    <source>
        <strain evidence="2">5012STDY7626466</strain>
    </source>
</reference>
<keyword evidence="1" id="KW-0812">Transmembrane</keyword>
<keyword evidence="1" id="KW-0472">Membrane</keyword>